<dbReference type="STRING" id="1685382.AVJ23_03570"/>
<dbReference type="InterPro" id="IPR022374">
    <property type="entry name" value="EttA"/>
</dbReference>
<evidence type="ECO:0000313" key="15">
    <source>
        <dbReference type="EMBL" id="KUF12800.1"/>
    </source>
</evidence>
<evidence type="ECO:0000259" key="14">
    <source>
        <dbReference type="PROSITE" id="PS50893"/>
    </source>
</evidence>
<keyword evidence="2 12" id="KW-0963">Cytoplasm</keyword>
<keyword evidence="7 12" id="KW-0378">Hydrolase</keyword>
<gene>
    <name evidence="12" type="primary">ettA</name>
    <name evidence="15" type="ORF">AVJ23_03570</name>
</gene>
<organism evidence="15 16">
    <name type="scientific">Pseudoponticoccus marisrubri</name>
    <dbReference type="NCBI Taxonomy" id="1685382"/>
    <lineage>
        <taxon>Bacteria</taxon>
        <taxon>Pseudomonadati</taxon>
        <taxon>Pseudomonadota</taxon>
        <taxon>Alphaproteobacteria</taxon>
        <taxon>Rhodobacterales</taxon>
        <taxon>Roseobacteraceae</taxon>
        <taxon>Pseudoponticoccus</taxon>
    </lineage>
</organism>
<keyword evidence="11 12" id="KW-0648">Protein biosynthesis</keyword>
<feature type="domain" description="ABC transporter" evidence="14">
    <location>
        <begin position="320"/>
        <end position="546"/>
    </location>
</feature>
<dbReference type="InterPro" id="IPR032781">
    <property type="entry name" value="ABC_tran_Xtn"/>
</dbReference>
<keyword evidence="16" id="KW-1185">Reference proteome</keyword>
<dbReference type="InterPro" id="IPR017871">
    <property type="entry name" value="ABC_transporter-like_CS"/>
</dbReference>
<evidence type="ECO:0000256" key="9">
    <source>
        <dbReference type="ARBA" id="ARBA00022845"/>
    </source>
</evidence>
<feature type="region of interest" description="PtIM" evidence="12">
    <location>
        <begin position="238"/>
        <end position="318"/>
    </location>
</feature>
<dbReference type="PROSITE" id="PS50893">
    <property type="entry name" value="ABC_TRANSPORTER_2"/>
    <property type="match status" value="2"/>
</dbReference>
<dbReference type="Proteomes" id="UP000054396">
    <property type="component" value="Unassembled WGS sequence"/>
</dbReference>
<keyword evidence="5 12" id="KW-0677">Repeat</keyword>
<evidence type="ECO:0000256" key="1">
    <source>
        <dbReference type="ARBA" id="ARBA00005868"/>
    </source>
</evidence>
<evidence type="ECO:0000256" key="4">
    <source>
        <dbReference type="ARBA" id="ARBA00022730"/>
    </source>
</evidence>
<dbReference type="NCBIfam" id="TIGR03719">
    <property type="entry name" value="ABC_ABC_ChvD"/>
    <property type="match status" value="1"/>
</dbReference>
<keyword evidence="4 12" id="KW-0699">rRNA-binding</keyword>
<comment type="similarity">
    <text evidence="1 12">Belongs to the ABC transporter superfamily. ABCF family. Translational throttle EttA subfamily.</text>
</comment>
<evidence type="ECO:0000256" key="7">
    <source>
        <dbReference type="ARBA" id="ARBA00022801"/>
    </source>
</evidence>
<dbReference type="PANTHER" id="PTHR43858">
    <property type="entry name" value="ENERGY-DEPENDENT TRANSLATIONAL THROTTLE PROTEIN ETTA"/>
    <property type="match status" value="1"/>
</dbReference>
<accession>A0A0W7WQG5</accession>
<evidence type="ECO:0000256" key="6">
    <source>
        <dbReference type="ARBA" id="ARBA00022741"/>
    </source>
</evidence>
<dbReference type="PANTHER" id="PTHR43858:SF1">
    <property type="entry name" value="ABC TRANSPORTER-RELATED PROTEIN"/>
    <property type="match status" value="1"/>
</dbReference>
<dbReference type="EC" id="3.6.1.-" evidence="12"/>
<comment type="caution">
    <text evidence="12">Lacks conserved residue(s) required for the propagation of feature annotation.</text>
</comment>
<protein>
    <recommendedName>
        <fullName evidence="12">Energy-dependent translational throttle protein EttA</fullName>
        <ecNumber evidence="12">3.6.1.-</ecNumber>
    </recommendedName>
    <alternativeName>
        <fullName evidence="12">Translational regulatory factor EttA</fullName>
    </alternativeName>
</protein>
<dbReference type="Pfam" id="PF00005">
    <property type="entry name" value="ABC_tran"/>
    <property type="match status" value="2"/>
</dbReference>
<comment type="catalytic activity">
    <reaction evidence="12">
        <text>ATP + H2O = ADP + phosphate + H(+)</text>
        <dbReference type="Rhea" id="RHEA:13065"/>
        <dbReference type="ChEBI" id="CHEBI:15377"/>
        <dbReference type="ChEBI" id="CHEBI:15378"/>
        <dbReference type="ChEBI" id="CHEBI:30616"/>
        <dbReference type="ChEBI" id="CHEBI:43474"/>
        <dbReference type="ChEBI" id="CHEBI:456216"/>
    </reaction>
</comment>
<evidence type="ECO:0000256" key="11">
    <source>
        <dbReference type="ARBA" id="ARBA00022917"/>
    </source>
</evidence>
<dbReference type="InterPro" id="IPR003439">
    <property type="entry name" value="ABC_transporter-like_ATP-bd"/>
</dbReference>
<dbReference type="GO" id="GO:0016887">
    <property type="term" value="F:ATP hydrolysis activity"/>
    <property type="evidence" value="ECO:0007669"/>
    <property type="project" value="UniProtKB-UniRule"/>
</dbReference>
<dbReference type="GO" id="GO:0045900">
    <property type="term" value="P:negative regulation of translational elongation"/>
    <property type="evidence" value="ECO:0007669"/>
    <property type="project" value="UniProtKB-UniRule"/>
</dbReference>
<dbReference type="PROSITE" id="PS00211">
    <property type="entry name" value="ABC_TRANSPORTER_1"/>
    <property type="match status" value="1"/>
</dbReference>
<comment type="domain">
    <text evidence="12">The P-site tRNA interaction motif (PtIM domain) probably interacts with the P-site tRNA(fMet) as well as the 23S rRNA.</text>
</comment>
<dbReference type="GO" id="GO:0006412">
    <property type="term" value="P:translation"/>
    <property type="evidence" value="ECO:0007669"/>
    <property type="project" value="UniProtKB-KW"/>
</dbReference>
<feature type="coiled-coil region" evidence="13">
    <location>
        <begin position="241"/>
        <end position="268"/>
    </location>
</feature>
<keyword evidence="9 12" id="KW-0810">Translation regulation</keyword>
<dbReference type="GO" id="GO:0005524">
    <property type="term" value="F:ATP binding"/>
    <property type="evidence" value="ECO:0007669"/>
    <property type="project" value="UniProtKB-UniRule"/>
</dbReference>
<reference evidence="15 16" key="1">
    <citation type="submission" date="2015-12" db="EMBL/GenBank/DDBJ databases">
        <authorList>
            <person name="Shamseldin A."/>
            <person name="Moawad H."/>
            <person name="Abd El-Rahim W.M."/>
            <person name="Sadowsky M.J."/>
        </authorList>
    </citation>
    <scope>NUCLEOTIDE SEQUENCE [LARGE SCALE GENOMIC DNA]</scope>
    <source>
        <strain evidence="15 16">SJ5A-1</strain>
    </source>
</reference>
<evidence type="ECO:0000256" key="10">
    <source>
        <dbReference type="ARBA" id="ARBA00022884"/>
    </source>
</evidence>
<evidence type="ECO:0000256" key="12">
    <source>
        <dbReference type="HAMAP-Rule" id="MF_00847"/>
    </source>
</evidence>
<evidence type="ECO:0000256" key="8">
    <source>
        <dbReference type="ARBA" id="ARBA00022840"/>
    </source>
</evidence>
<proteinExistence type="inferred from homology"/>
<comment type="function">
    <text evidence="12">A translation factor that gates the progression of the 70S ribosomal initiation complex (IC, containing tRNA(fMet) in the P-site) into the translation elongation cycle by using a mechanism sensitive to the ATP/ADP ratio. Binds to the 70S ribosome E-site where it modulates the state of the translating ribosome during subunit translocation. ATP hydrolysis probably frees it from the ribosome, which can enter the elongation phase.</text>
</comment>
<comment type="subcellular location">
    <subcellularLocation>
        <location evidence="12">Cytoplasm</location>
    </subcellularLocation>
    <text evidence="12">Associates with ribosomes and polysomes.</text>
</comment>
<dbReference type="EMBL" id="LPXO01000001">
    <property type="protein sequence ID" value="KUF12800.1"/>
    <property type="molecule type" value="Genomic_DNA"/>
</dbReference>
<keyword evidence="3 12" id="KW-0820">tRNA-binding</keyword>
<keyword evidence="13" id="KW-0175">Coiled coil</keyword>
<evidence type="ECO:0000256" key="2">
    <source>
        <dbReference type="ARBA" id="ARBA00022490"/>
    </source>
</evidence>
<dbReference type="InterPro" id="IPR027417">
    <property type="entry name" value="P-loop_NTPase"/>
</dbReference>
<dbReference type="RefSeq" id="WP_058860743.1">
    <property type="nucleotide sequence ID" value="NZ_LPXO01000001.1"/>
</dbReference>
<dbReference type="Pfam" id="PF12848">
    <property type="entry name" value="ABC_tran_Xtn"/>
    <property type="match status" value="1"/>
</dbReference>
<dbReference type="GO" id="GO:0005737">
    <property type="term" value="C:cytoplasm"/>
    <property type="evidence" value="ECO:0007669"/>
    <property type="project" value="UniProtKB-SubCell"/>
</dbReference>
<comment type="subunit">
    <text evidence="12">Monomer. Probably contacts ribosomal proteins L1, L5, L33 and S7, the 16S and 23S rRNA and the P-site containing tRNA(fMet).</text>
</comment>
<feature type="binding site" evidence="12">
    <location>
        <begin position="352"/>
        <end position="359"/>
    </location>
    <ligand>
        <name>ATP</name>
        <dbReference type="ChEBI" id="CHEBI:30616"/>
        <label>2</label>
    </ligand>
</feature>
<dbReference type="AlphaFoldDB" id="A0A0W7WQG5"/>
<dbReference type="GO" id="GO:0043022">
    <property type="term" value="F:ribosome binding"/>
    <property type="evidence" value="ECO:0007669"/>
    <property type="project" value="UniProtKB-UniRule"/>
</dbReference>
<dbReference type="NCBIfam" id="NF008775">
    <property type="entry name" value="PRK11819.1"/>
    <property type="match status" value="1"/>
</dbReference>
<dbReference type="SUPFAM" id="SSF52540">
    <property type="entry name" value="P-loop containing nucleoside triphosphate hydrolases"/>
    <property type="match status" value="2"/>
</dbReference>
<dbReference type="SMART" id="SM00382">
    <property type="entry name" value="AAA"/>
    <property type="match status" value="2"/>
</dbReference>
<sequence>MASYQYVYHMDGVSKTYPGGKKCFENIRLSFLPGVKIGVVGVNGAGKSTLMRIMAGIDKDFTGEAWAAEGARVGYLPQEPQLDESLNVRENVMLGVAEKKAKLDRFNELAMNYSDETADEMAQLQDEIDSQNLWDLDSQIDVAMEALRCPPDEADVGTLSGGERRRVALCKLLLEAPDMLLLDEPTNHLDAETIAWLQNHLIAYKGTILIVTHDRYFLDSITGWILELDRGRGIPYEGNYSSWLEQKAKRLEQEAREDKAKQKTLERELEWMRQGAKARQAKSKARISAYNELANQSEREKLSRAQIIIPNGPRLGSKVIEVDGLKKAMGDKLLIEDLSFSLPPGGIVGVIGPNGAGKSTLFKMLTGHETPDAGTLEYGDTVQLAYVDQSRDDLKSDETVWEAISGGAEQIKLGDAEMNSRAYCSAFNFKGGDQQKKVGLLSGGERNRVHMARLLKEGGNVILLDEPTNDLDVETLRALEDALVDFAGCAVVISHDRFFLDRICTHILAFEGEAHVEWFEGNFEDYEEDKKRRLGADALEPTRVKFKKFAR</sequence>
<dbReference type="GO" id="GO:0019843">
    <property type="term" value="F:rRNA binding"/>
    <property type="evidence" value="ECO:0007669"/>
    <property type="project" value="UniProtKB-UniRule"/>
</dbReference>
<evidence type="ECO:0000256" key="13">
    <source>
        <dbReference type="SAM" id="Coils"/>
    </source>
</evidence>
<comment type="caution">
    <text evidence="15">The sequence shown here is derived from an EMBL/GenBank/DDBJ whole genome shotgun (WGS) entry which is preliminary data.</text>
</comment>
<evidence type="ECO:0000313" key="16">
    <source>
        <dbReference type="Proteomes" id="UP000054396"/>
    </source>
</evidence>
<dbReference type="Gene3D" id="3.40.50.300">
    <property type="entry name" value="P-loop containing nucleotide triphosphate hydrolases"/>
    <property type="match status" value="2"/>
</dbReference>
<feature type="domain" description="ABC transporter" evidence="14">
    <location>
        <begin position="8"/>
        <end position="255"/>
    </location>
</feature>
<name>A0A0W7WQG5_9RHOB</name>
<dbReference type="InterPro" id="IPR003593">
    <property type="entry name" value="AAA+_ATPase"/>
</dbReference>
<keyword evidence="10 12" id="KW-0694">RNA-binding</keyword>
<dbReference type="OrthoDB" id="9808609at2"/>
<evidence type="ECO:0000256" key="5">
    <source>
        <dbReference type="ARBA" id="ARBA00022737"/>
    </source>
</evidence>
<feature type="binding site" evidence="12">
    <location>
        <begin position="41"/>
        <end position="48"/>
    </location>
    <ligand>
        <name>ATP</name>
        <dbReference type="ChEBI" id="CHEBI:30616"/>
        <label>1</label>
    </ligand>
</feature>
<dbReference type="GO" id="GO:0000049">
    <property type="term" value="F:tRNA binding"/>
    <property type="evidence" value="ECO:0007669"/>
    <property type="project" value="UniProtKB-UniRule"/>
</dbReference>
<dbReference type="FunFam" id="3.40.50.300:FF:000183">
    <property type="entry name" value="ABC transporter ATP-binding protein yjjK"/>
    <property type="match status" value="1"/>
</dbReference>
<keyword evidence="6 12" id="KW-0547">Nucleotide-binding</keyword>
<keyword evidence="8 12" id="KW-0067">ATP-binding</keyword>
<comment type="domain">
    <text evidence="12">The arm domain is inserted in the first ABC transporter domain. Probably contacts ribosomal protein L1.</text>
</comment>
<dbReference type="FunFam" id="3.40.50.300:FF:000011">
    <property type="entry name" value="Putative ABC transporter ATP-binding component"/>
    <property type="match status" value="1"/>
</dbReference>
<dbReference type="HAMAP" id="MF_00847">
    <property type="entry name" value="EttA"/>
    <property type="match status" value="1"/>
</dbReference>
<evidence type="ECO:0000256" key="3">
    <source>
        <dbReference type="ARBA" id="ARBA00022555"/>
    </source>
</evidence>
<dbReference type="CDD" id="cd03221">
    <property type="entry name" value="ABCF_EF-3"/>
    <property type="match status" value="2"/>
</dbReference>